<dbReference type="SUPFAM" id="SSF52096">
    <property type="entry name" value="ClpP/crotonase"/>
    <property type="match status" value="2"/>
</dbReference>
<dbReference type="RefSeq" id="WP_103202447.1">
    <property type="nucleotide sequence ID" value="NZ_CVTD020000015.1"/>
</dbReference>
<gene>
    <name evidence="3" type="primary">yqjD</name>
    <name evidence="3" type="ORF">HHT355_1124</name>
</gene>
<dbReference type="Pfam" id="PF01039">
    <property type="entry name" value="Carboxyl_trans"/>
    <property type="match status" value="1"/>
</dbReference>
<dbReference type="AlphaFoldDB" id="A0A0H5SHN8"/>
<dbReference type="Proteomes" id="UP000236497">
    <property type="component" value="Unassembled WGS sequence"/>
</dbReference>
<dbReference type="GO" id="GO:0009317">
    <property type="term" value="C:acetyl-CoA carboxylase complex"/>
    <property type="evidence" value="ECO:0007669"/>
    <property type="project" value="TreeGrafter"/>
</dbReference>
<dbReference type="InterPro" id="IPR011762">
    <property type="entry name" value="COA_CT_N"/>
</dbReference>
<dbReference type="GO" id="GO:0004658">
    <property type="term" value="F:propionyl-CoA carboxylase activity"/>
    <property type="evidence" value="ECO:0007669"/>
    <property type="project" value="UniProtKB-EC"/>
</dbReference>
<sequence length="478" mass="51809">MSNNAQLSARERIASLLDENSFVEVGALVTKRSTDFNLEQKEIPNDGVITGYGLIDGNPVYVFSQDSSALGGSVGEMHAKKITRLYDLALKAKAPVIGLIDSSGLRLQESSDALNGLGEIYAKQVMASGVIPQITAVFGNCGGGLAVMASLSDFSFMEEKSSRLFLQTPNSLLGNHKQKLDTSGADFNAKSGNVDYVGANELEVLNKIRELISILPSNNEEGGRVSESSDNLNRLVPNFSSELEDTKSALIDISDNYYFYEIKADYAKEMVTGFIRLNGVTVGAVANRTKILDENGKATDQFDNVLTTDGCKKAASFVRFCDAFNIPVLTLTNVSGYKADVNEEKTIAKASAELAYAFADATVPKVNVVIGKAYGSAYVNMNSKHIGADYVFALPTAEIGMMDAKLAAQIMYDGSSAEVINEKAEEYATLQNAALSAAKRGYVDNIIEPETVRKHVIYAFEMLYSKYEERPFKKHGSF</sequence>
<accession>A0A0H5SHN8</accession>
<evidence type="ECO:0000259" key="2">
    <source>
        <dbReference type="PROSITE" id="PS50989"/>
    </source>
</evidence>
<name>A0A0H5SHN8_HERHM</name>
<dbReference type="PANTHER" id="PTHR43842">
    <property type="entry name" value="PROPIONYL-COA CARBOXYLASE BETA CHAIN"/>
    <property type="match status" value="1"/>
</dbReference>
<feature type="domain" description="CoA carboxyltransferase C-terminal" evidence="2">
    <location>
        <begin position="224"/>
        <end position="474"/>
    </location>
</feature>
<dbReference type="OrthoDB" id="9803706at2"/>
<keyword evidence="4" id="KW-1185">Reference proteome</keyword>
<keyword evidence="3" id="KW-0436">Ligase</keyword>
<protein>
    <submittedName>
        <fullName evidence="3">Putative propionyl-CoA carboxylase beta chain</fullName>
        <ecNumber evidence="3">6.4.1.3</ecNumber>
    </submittedName>
</protein>
<evidence type="ECO:0000313" key="3">
    <source>
        <dbReference type="EMBL" id="CRZ34326.1"/>
    </source>
</evidence>
<dbReference type="InterPro" id="IPR029045">
    <property type="entry name" value="ClpP/crotonase-like_dom_sf"/>
</dbReference>
<dbReference type="EC" id="6.4.1.3" evidence="3"/>
<dbReference type="InterPro" id="IPR034733">
    <property type="entry name" value="AcCoA_carboxyl_beta"/>
</dbReference>
<dbReference type="Gene3D" id="3.90.226.10">
    <property type="entry name" value="2-enoyl-CoA Hydratase, Chain A, domain 1"/>
    <property type="match status" value="2"/>
</dbReference>
<evidence type="ECO:0000313" key="4">
    <source>
        <dbReference type="Proteomes" id="UP000236497"/>
    </source>
</evidence>
<dbReference type="PANTHER" id="PTHR43842:SF2">
    <property type="entry name" value="PROPIONYL-COA CARBOXYLASE BETA CHAIN, MITOCHONDRIAL"/>
    <property type="match status" value="1"/>
</dbReference>
<proteinExistence type="predicted"/>
<dbReference type="EMBL" id="CVTD020000015">
    <property type="protein sequence ID" value="CRZ34326.1"/>
    <property type="molecule type" value="Genomic_DNA"/>
</dbReference>
<evidence type="ECO:0000259" key="1">
    <source>
        <dbReference type="PROSITE" id="PS50980"/>
    </source>
</evidence>
<dbReference type="PROSITE" id="PS50989">
    <property type="entry name" value="COA_CT_CTER"/>
    <property type="match status" value="1"/>
</dbReference>
<dbReference type="InterPro" id="IPR051047">
    <property type="entry name" value="AccD/PCCB"/>
</dbReference>
<feature type="domain" description="CoA carboxyltransferase N-terminal" evidence="1">
    <location>
        <begin position="1"/>
        <end position="227"/>
    </location>
</feature>
<dbReference type="InterPro" id="IPR011763">
    <property type="entry name" value="COA_CT_C"/>
</dbReference>
<organism evidence="3 4">
    <name type="scientific">Herbinix hemicellulosilytica</name>
    <dbReference type="NCBI Taxonomy" id="1564487"/>
    <lineage>
        <taxon>Bacteria</taxon>
        <taxon>Bacillati</taxon>
        <taxon>Bacillota</taxon>
        <taxon>Clostridia</taxon>
        <taxon>Lachnospirales</taxon>
        <taxon>Lachnospiraceae</taxon>
        <taxon>Herbinix</taxon>
    </lineage>
</organism>
<reference evidence="3 4" key="1">
    <citation type="submission" date="2015-06" db="EMBL/GenBank/DDBJ databases">
        <authorList>
            <person name="Wibberg Daniel"/>
        </authorList>
    </citation>
    <scope>NUCLEOTIDE SEQUENCE [LARGE SCALE GENOMIC DNA]</scope>
    <source>
        <strain evidence="3 4">T3/55T</strain>
    </source>
</reference>
<dbReference type="PROSITE" id="PS50980">
    <property type="entry name" value="COA_CT_NTER"/>
    <property type="match status" value="1"/>
</dbReference>